<evidence type="ECO:0000313" key="2">
    <source>
        <dbReference type="Proteomes" id="UP000007266"/>
    </source>
</evidence>
<sequence length="327" mass="38601">MSDLVWWTLFATLLLLLIVFTVKLITSIVSDVYCKEESGSKDFEDDFPVEIKKTNEVQNEEDTSPQRYQINPRSLLQNIRETGHHDLERIRLIEENVRRQEEEMNREEEMYVTIAKTGTKDETKKDEDQENYTEEEKQILEKIEDIKSSVQSNAEQIPLCFDRNQLKFYDINQNLLMSAFSLNEIKCEENDKLKRRKDLVSIYIRECQSKLEKKAGENSFIAEETDGQVENEAKESPLSAQEQEIWNQIEKIRTKIEAYAHQIPNCLDGRNHLKYYEINQNLLLCSINLGEIDCQKNDILIKKKQDVSTYIRQCQRQLNKKSERNTM</sequence>
<protein>
    <submittedName>
        <fullName evidence="1">Uncharacterized protein</fullName>
    </submittedName>
</protein>
<name>D6WW32_TRICA</name>
<gene>
    <name evidence="1" type="primary">AUGUSTUS-3.0.2_05822</name>
    <name evidence="1" type="ORF">TcasGA2_TC005822</name>
</gene>
<reference evidence="1 2" key="2">
    <citation type="journal article" date="2010" name="Nucleic Acids Res.">
        <title>BeetleBase in 2010: revisions to provide comprehensive genomic information for Tribolium castaneum.</title>
        <authorList>
            <person name="Kim H.S."/>
            <person name="Murphy T."/>
            <person name="Xia J."/>
            <person name="Caragea D."/>
            <person name="Park Y."/>
            <person name="Beeman R.W."/>
            <person name="Lorenzen M.D."/>
            <person name="Butcher S."/>
            <person name="Manak J.R."/>
            <person name="Brown S.J."/>
        </authorList>
    </citation>
    <scope>GENOME REANNOTATION</scope>
    <source>
        <strain evidence="1 2">Georgia GA2</strain>
    </source>
</reference>
<reference evidence="1 2" key="1">
    <citation type="journal article" date="2008" name="Nature">
        <title>The genome of the model beetle and pest Tribolium castaneum.</title>
        <authorList>
            <consortium name="Tribolium Genome Sequencing Consortium"/>
            <person name="Richards S."/>
            <person name="Gibbs R.A."/>
            <person name="Weinstock G.M."/>
            <person name="Brown S.J."/>
            <person name="Denell R."/>
            <person name="Beeman R.W."/>
            <person name="Gibbs R."/>
            <person name="Beeman R.W."/>
            <person name="Brown S.J."/>
            <person name="Bucher G."/>
            <person name="Friedrich M."/>
            <person name="Grimmelikhuijzen C.J."/>
            <person name="Klingler M."/>
            <person name="Lorenzen M."/>
            <person name="Richards S."/>
            <person name="Roth S."/>
            <person name="Schroder R."/>
            <person name="Tautz D."/>
            <person name="Zdobnov E.M."/>
            <person name="Muzny D."/>
            <person name="Gibbs R.A."/>
            <person name="Weinstock G.M."/>
            <person name="Attaway T."/>
            <person name="Bell S."/>
            <person name="Buhay C.J."/>
            <person name="Chandrabose M.N."/>
            <person name="Chavez D."/>
            <person name="Clerk-Blankenburg K.P."/>
            <person name="Cree A."/>
            <person name="Dao M."/>
            <person name="Davis C."/>
            <person name="Chacko J."/>
            <person name="Dinh H."/>
            <person name="Dugan-Rocha S."/>
            <person name="Fowler G."/>
            <person name="Garner T.T."/>
            <person name="Garnes J."/>
            <person name="Gnirke A."/>
            <person name="Hawes A."/>
            <person name="Hernandez J."/>
            <person name="Hines S."/>
            <person name="Holder M."/>
            <person name="Hume J."/>
            <person name="Jhangiani S.N."/>
            <person name="Joshi V."/>
            <person name="Khan Z.M."/>
            <person name="Jackson L."/>
            <person name="Kovar C."/>
            <person name="Kowis A."/>
            <person name="Lee S."/>
            <person name="Lewis L.R."/>
            <person name="Margolis J."/>
            <person name="Morgan M."/>
            <person name="Nazareth L.V."/>
            <person name="Nguyen N."/>
            <person name="Okwuonu G."/>
            <person name="Parker D."/>
            <person name="Richards S."/>
            <person name="Ruiz S.J."/>
            <person name="Santibanez J."/>
            <person name="Savard J."/>
            <person name="Scherer S.E."/>
            <person name="Schneider B."/>
            <person name="Sodergren E."/>
            <person name="Tautz D."/>
            <person name="Vattahil S."/>
            <person name="Villasana D."/>
            <person name="White C.S."/>
            <person name="Wright R."/>
            <person name="Park Y."/>
            <person name="Beeman R.W."/>
            <person name="Lord J."/>
            <person name="Oppert B."/>
            <person name="Lorenzen M."/>
            <person name="Brown S."/>
            <person name="Wang L."/>
            <person name="Savard J."/>
            <person name="Tautz D."/>
            <person name="Richards S."/>
            <person name="Weinstock G."/>
            <person name="Gibbs R.A."/>
            <person name="Liu Y."/>
            <person name="Worley K."/>
            <person name="Weinstock G."/>
            <person name="Elsik C.G."/>
            <person name="Reese J.T."/>
            <person name="Elhaik E."/>
            <person name="Landan G."/>
            <person name="Graur D."/>
            <person name="Arensburger P."/>
            <person name="Atkinson P."/>
            <person name="Beeman R.W."/>
            <person name="Beidler J."/>
            <person name="Brown S.J."/>
            <person name="Demuth J.P."/>
            <person name="Drury D.W."/>
            <person name="Du Y.Z."/>
            <person name="Fujiwara H."/>
            <person name="Lorenzen M."/>
            <person name="Maselli V."/>
            <person name="Osanai M."/>
            <person name="Park Y."/>
            <person name="Robertson H.M."/>
            <person name="Tu Z."/>
            <person name="Wang J.J."/>
            <person name="Wang S."/>
            <person name="Richards S."/>
            <person name="Song H."/>
            <person name="Zhang L."/>
            <person name="Sodergren E."/>
            <person name="Werner D."/>
            <person name="Stanke M."/>
            <person name="Morgenstern B."/>
            <person name="Solovyev V."/>
            <person name="Kosarev P."/>
            <person name="Brown G."/>
            <person name="Chen H.C."/>
            <person name="Ermolaeva O."/>
            <person name="Hlavina W."/>
            <person name="Kapustin Y."/>
            <person name="Kiryutin B."/>
            <person name="Kitts P."/>
            <person name="Maglott D."/>
            <person name="Pruitt K."/>
            <person name="Sapojnikov V."/>
            <person name="Souvorov A."/>
            <person name="Mackey A.J."/>
            <person name="Waterhouse R.M."/>
            <person name="Wyder S."/>
            <person name="Zdobnov E.M."/>
            <person name="Zdobnov E.M."/>
            <person name="Wyder S."/>
            <person name="Kriventseva E.V."/>
            <person name="Kadowaki T."/>
            <person name="Bork P."/>
            <person name="Aranda M."/>
            <person name="Bao R."/>
            <person name="Beermann A."/>
            <person name="Berns N."/>
            <person name="Bolognesi R."/>
            <person name="Bonneton F."/>
            <person name="Bopp D."/>
            <person name="Brown S.J."/>
            <person name="Bucher G."/>
            <person name="Butts T."/>
            <person name="Chaumot A."/>
            <person name="Denell R.E."/>
            <person name="Ferrier D.E."/>
            <person name="Friedrich M."/>
            <person name="Gordon C.M."/>
            <person name="Jindra M."/>
            <person name="Klingler M."/>
            <person name="Lan Q."/>
            <person name="Lattorff H.M."/>
            <person name="Laudet V."/>
            <person name="von Levetsow C."/>
            <person name="Liu Z."/>
            <person name="Lutz R."/>
            <person name="Lynch J.A."/>
            <person name="da Fonseca R.N."/>
            <person name="Posnien N."/>
            <person name="Reuter R."/>
            <person name="Roth S."/>
            <person name="Savard J."/>
            <person name="Schinko J.B."/>
            <person name="Schmitt C."/>
            <person name="Schoppmeier M."/>
            <person name="Schroder R."/>
            <person name="Shippy T.D."/>
            <person name="Simonnet F."/>
            <person name="Marques-Souza H."/>
            <person name="Tautz D."/>
            <person name="Tomoyasu Y."/>
            <person name="Trauner J."/>
            <person name="Van der Zee M."/>
            <person name="Vervoort M."/>
            <person name="Wittkopp N."/>
            <person name="Wimmer E.A."/>
            <person name="Yang X."/>
            <person name="Jones A.K."/>
            <person name="Sattelle D.B."/>
            <person name="Ebert P.R."/>
            <person name="Nelson D."/>
            <person name="Scott J.G."/>
            <person name="Beeman R.W."/>
            <person name="Muthukrishnan S."/>
            <person name="Kramer K.J."/>
            <person name="Arakane Y."/>
            <person name="Beeman R.W."/>
            <person name="Zhu Q."/>
            <person name="Hogenkamp D."/>
            <person name="Dixit R."/>
            <person name="Oppert B."/>
            <person name="Jiang H."/>
            <person name="Zou Z."/>
            <person name="Marshall J."/>
            <person name="Elpidina E."/>
            <person name="Vinokurov K."/>
            <person name="Oppert C."/>
            <person name="Zou Z."/>
            <person name="Evans J."/>
            <person name="Lu Z."/>
            <person name="Zhao P."/>
            <person name="Sumathipala N."/>
            <person name="Altincicek B."/>
            <person name="Vilcinskas A."/>
            <person name="Williams M."/>
            <person name="Hultmark D."/>
            <person name="Hetru C."/>
            <person name="Jiang H."/>
            <person name="Grimmelikhuijzen C.J."/>
            <person name="Hauser F."/>
            <person name="Cazzamali G."/>
            <person name="Williamson M."/>
            <person name="Park Y."/>
            <person name="Li B."/>
            <person name="Tanaka Y."/>
            <person name="Predel R."/>
            <person name="Neupert S."/>
            <person name="Schachtner J."/>
            <person name="Verleyen P."/>
            <person name="Raible F."/>
            <person name="Bork P."/>
            <person name="Friedrich M."/>
            <person name="Walden K.K."/>
            <person name="Robertson H.M."/>
            <person name="Angeli S."/>
            <person name="Foret S."/>
            <person name="Bucher G."/>
            <person name="Schuetz S."/>
            <person name="Maleszka R."/>
            <person name="Wimmer E.A."/>
            <person name="Beeman R.W."/>
            <person name="Lorenzen M."/>
            <person name="Tomoyasu Y."/>
            <person name="Miller S.C."/>
            <person name="Grossmann D."/>
            <person name="Bucher G."/>
        </authorList>
    </citation>
    <scope>NUCLEOTIDE SEQUENCE [LARGE SCALE GENOMIC DNA]</scope>
    <source>
        <strain evidence="1 2">Georgia GA2</strain>
    </source>
</reference>
<accession>D6WW32</accession>
<dbReference type="Gene3D" id="1.20.58.120">
    <property type="entry name" value="BAG domain"/>
    <property type="match status" value="1"/>
</dbReference>
<dbReference type="HOGENOM" id="CLU_850815_0_0_1"/>
<dbReference type="AlphaFoldDB" id="D6WW32"/>
<dbReference type="Proteomes" id="UP000007266">
    <property type="component" value="Linkage group 8"/>
</dbReference>
<dbReference type="GO" id="GO:0051087">
    <property type="term" value="F:protein-folding chaperone binding"/>
    <property type="evidence" value="ECO:0007669"/>
    <property type="project" value="InterPro"/>
</dbReference>
<evidence type="ECO:0000313" key="1">
    <source>
        <dbReference type="EMBL" id="EFA08195.1"/>
    </source>
</evidence>
<keyword evidence="2" id="KW-1185">Reference proteome</keyword>
<dbReference type="EMBL" id="KQ971361">
    <property type="protein sequence ID" value="EFA08195.1"/>
    <property type="molecule type" value="Genomic_DNA"/>
</dbReference>
<dbReference type="InParanoid" id="D6WW32"/>
<dbReference type="InterPro" id="IPR036533">
    <property type="entry name" value="BAG_dom_sf"/>
</dbReference>
<organism evidence="1 2">
    <name type="scientific">Tribolium castaneum</name>
    <name type="common">Red flour beetle</name>
    <dbReference type="NCBI Taxonomy" id="7070"/>
    <lineage>
        <taxon>Eukaryota</taxon>
        <taxon>Metazoa</taxon>
        <taxon>Ecdysozoa</taxon>
        <taxon>Arthropoda</taxon>
        <taxon>Hexapoda</taxon>
        <taxon>Insecta</taxon>
        <taxon>Pterygota</taxon>
        <taxon>Neoptera</taxon>
        <taxon>Endopterygota</taxon>
        <taxon>Coleoptera</taxon>
        <taxon>Polyphaga</taxon>
        <taxon>Cucujiformia</taxon>
        <taxon>Tenebrionidae</taxon>
        <taxon>Tenebrionidae incertae sedis</taxon>
        <taxon>Tribolium</taxon>
    </lineage>
</organism>
<proteinExistence type="predicted"/>